<accession>A0AAD9WW77</accession>
<name>A0AAD9WW77_9ROSI</name>
<sequence length="71" mass="8015">MFDGSIPVSGQDVKFHISLVTIIHKGDGEVLGVLVFCTARYHRDYKPIRACEEMMRSLLGFISVLNSRECK</sequence>
<organism evidence="1 2">
    <name type="scientific">Dipteronia dyeriana</name>
    <dbReference type="NCBI Taxonomy" id="168575"/>
    <lineage>
        <taxon>Eukaryota</taxon>
        <taxon>Viridiplantae</taxon>
        <taxon>Streptophyta</taxon>
        <taxon>Embryophyta</taxon>
        <taxon>Tracheophyta</taxon>
        <taxon>Spermatophyta</taxon>
        <taxon>Magnoliopsida</taxon>
        <taxon>eudicotyledons</taxon>
        <taxon>Gunneridae</taxon>
        <taxon>Pentapetalae</taxon>
        <taxon>rosids</taxon>
        <taxon>malvids</taxon>
        <taxon>Sapindales</taxon>
        <taxon>Sapindaceae</taxon>
        <taxon>Hippocastanoideae</taxon>
        <taxon>Acereae</taxon>
        <taxon>Dipteronia</taxon>
    </lineage>
</organism>
<proteinExistence type="predicted"/>
<dbReference type="AlphaFoldDB" id="A0AAD9WW77"/>
<evidence type="ECO:0000313" key="1">
    <source>
        <dbReference type="EMBL" id="KAK2644747.1"/>
    </source>
</evidence>
<evidence type="ECO:0000313" key="2">
    <source>
        <dbReference type="Proteomes" id="UP001280121"/>
    </source>
</evidence>
<keyword evidence="2" id="KW-1185">Reference proteome</keyword>
<comment type="caution">
    <text evidence="1">The sequence shown here is derived from an EMBL/GenBank/DDBJ whole genome shotgun (WGS) entry which is preliminary data.</text>
</comment>
<dbReference type="Proteomes" id="UP001280121">
    <property type="component" value="Unassembled WGS sequence"/>
</dbReference>
<dbReference type="EMBL" id="JANJYI010000006">
    <property type="protein sequence ID" value="KAK2644747.1"/>
    <property type="molecule type" value="Genomic_DNA"/>
</dbReference>
<gene>
    <name evidence="1" type="ORF">Ddye_019942</name>
</gene>
<protein>
    <submittedName>
        <fullName evidence="1">Uncharacterized protein</fullName>
    </submittedName>
</protein>
<reference evidence="1" key="1">
    <citation type="journal article" date="2023" name="Plant J.">
        <title>Genome sequences and population genomics provide insights into the demographic history, inbreeding, and mutation load of two 'living fossil' tree species of Dipteronia.</title>
        <authorList>
            <person name="Feng Y."/>
            <person name="Comes H.P."/>
            <person name="Chen J."/>
            <person name="Zhu S."/>
            <person name="Lu R."/>
            <person name="Zhang X."/>
            <person name="Li P."/>
            <person name="Qiu J."/>
            <person name="Olsen K.M."/>
            <person name="Qiu Y."/>
        </authorList>
    </citation>
    <scope>NUCLEOTIDE SEQUENCE</scope>
    <source>
        <strain evidence="1">KIB01</strain>
    </source>
</reference>